<evidence type="ECO:0000256" key="6">
    <source>
        <dbReference type="ARBA" id="ARBA00022989"/>
    </source>
</evidence>
<dbReference type="Pfam" id="PF00999">
    <property type="entry name" value="Na_H_Exchanger"/>
    <property type="match status" value="1"/>
</dbReference>
<feature type="transmembrane region" description="Helical" evidence="9">
    <location>
        <begin position="331"/>
        <end position="351"/>
    </location>
</feature>
<dbReference type="Gene3D" id="3.30.70.1450">
    <property type="entry name" value="Regulator of K+ conductance, C-terminal domain"/>
    <property type="match status" value="1"/>
</dbReference>
<dbReference type="PROSITE" id="PS51202">
    <property type="entry name" value="RCK_C"/>
    <property type="match status" value="1"/>
</dbReference>
<feature type="transmembrane region" description="Helical" evidence="9">
    <location>
        <begin position="92"/>
        <end position="114"/>
    </location>
</feature>
<dbReference type="AlphaFoldDB" id="A0A2T4UIK9"/>
<dbReference type="Pfam" id="PF02080">
    <property type="entry name" value="TrkA_C"/>
    <property type="match status" value="1"/>
</dbReference>
<dbReference type="GO" id="GO:0006813">
    <property type="term" value="P:potassium ion transport"/>
    <property type="evidence" value="ECO:0007669"/>
    <property type="project" value="InterPro"/>
</dbReference>
<feature type="transmembrane region" description="Helical" evidence="9">
    <location>
        <begin position="60"/>
        <end position="80"/>
    </location>
</feature>
<evidence type="ECO:0000256" key="7">
    <source>
        <dbReference type="ARBA" id="ARBA00023065"/>
    </source>
</evidence>
<dbReference type="GO" id="GO:0005886">
    <property type="term" value="C:plasma membrane"/>
    <property type="evidence" value="ECO:0007669"/>
    <property type="project" value="UniProtKB-SubCell"/>
</dbReference>
<keyword evidence="3" id="KW-0050">Antiport</keyword>
<sequence length="593" mass="62293">MNDGQMILATGALLALGLLASLLAGRLRVPGLVLFLGLGMLLGSDGIGELEFSDFELARTIGIIALVLILFEGGLAAGWGEIRPVLRPAMSLALVGTAATAAITGFAAVLLLDLSVLEGLLLGAILSSTDGAAIFALLRGSTLRRRLARSLEGEAGFNDPVAVLLVLGFVEAIAHPPHGPLDFLVEFAIELGIGAVVGLGVGWLAVQAFRRAQLASTGLFPVASLATAAIAYGGADVLHGSGFLAAYLTGLALGGALIPAKRTVVAFHEGMAWVAQLSMFFVLGLLVFPSQLADVWVEGTAVALVLCFVARPIAAWVATIGFGFTAAERVALGWAGLRGAVPVVLATFPVIEGVPQSTEFFNIVFFVVVLSTILQGVTFEPLANRLHVTTNEPALPRVIEETGTIRRLGAEVVEFPVGPEDAIVGVKVRDLGLPREALINVIVRGEEAIPPRGANTIEVGDSLHVLVRSSVAVEMRDLLERWRTGPVGPPPRPPRQVRAHATPFTVRPWDPADGDPADPTTVAGRKVVDRLRLRRDTAGSLVLLDDGVLAVCGETLALGRRDLLGAYARRRLSRATADSDRAWWAEVIAAVAR</sequence>
<feature type="transmembrane region" description="Helical" evidence="9">
    <location>
        <begin position="218"/>
        <end position="235"/>
    </location>
</feature>
<keyword evidence="8 9" id="KW-0472">Membrane</keyword>
<feature type="transmembrane region" description="Helical" evidence="9">
    <location>
        <begin position="241"/>
        <end position="258"/>
    </location>
</feature>
<protein>
    <submittedName>
        <fullName evidence="11">Potassium/proton antiporter</fullName>
    </submittedName>
</protein>
<feature type="transmembrane region" description="Helical" evidence="9">
    <location>
        <begin position="270"/>
        <end position="289"/>
    </location>
</feature>
<organism evidence="11 12">
    <name type="scientific">Paraconexibacter algicola</name>
    <dbReference type="NCBI Taxonomy" id="2133960"/>
    <lineage>
        <taxon>Bacteria</taxon>
        <taxon>Bacillati</taxon>
        <taxon>Actinomycetota</taxon>
        <taxon>Thermoleophilia</taxon>
        <taxon>Solirubrobacterales</taxon>
        <taxon>Paraconexibacteraceae</taxon>
        <taxon>Paraconexibacter</taxon>
    </lineage>
</organism>
<dbReference type="InterPro" id="IPR036721">
    <property type="entry name" value="RCK_C_sf"/>
</dbReference>
<dbReference type="SUPFAM" id="SSF116726">
    <property type="entry name" value="TrkA C-terminal domain-like"/>
    <property type="match status" value="1"/>
</dbReference>
<keyword evidence="12" id="KW-1185">Reference proteome</keyword>
<dbReference type="InterPro" id="IPR006153">
    <property type="entry name" value="Cation/H_exchanger_TM"/>
</dbReference>
<keyword evidence="2" id="KW-0813">Transport</keyword>
<gene>
    <name evidence="11" type="ORF">C7Y72_05130</name>
</gene>
<feature type="transmembrane region" description="Helical" evidence="9">
    <location>
        <begin position="120"/>
        <end position="138"/>
    </location>
</feature>
<dbReference type="InterPro" id="IPR006037">
    <property type="entry name" value="RCK_C"/>
</dbReference>
<feature type="transmembrane region" description="Helical" evidence="9">
    <location>
        <begin position="363"/>
        <end position="383"/>
    </location>
</feature>
<dbReference type="InterPro" id="IPR038770">
    <property type="entry name" value="Na+/solute_symporter_sf"/>
</dbReference>
<dbReference type="RefSeq" id="WP_107567507.1">
    <property type="nucleotide sequence ID" value="NZ_PYYB01000001.1"/>
</dbReference>
<keyword evidence="4" id="KW-1003">Cell membrane</keyword>
<dbReference type="GO" id="GO:0015297">
    <property type="term" value="F:antiporter activity"/>
    <property type="evidence" value="ECO:0007669"/>
    <property type="project" value="UniProtKB-KW"/>
</dbReference>
<feature type="domain" description="RCK C-terminal" evidence="10">
    <location>
        <begin position="400"/>
        <end position="481"/>
    </location>
</feature>
<feature type="transmembrane region" description="Helical" evidence="9">
    <location>
        <begin position="183"/>
        <end position="206"/>
    </location>
</feature>
<name>A0A2T4UIK9_9ACTN</name>
<feature type="transmembrane region" description="Helical" evidence="9">
    <location>
        <begin position="159"/>
        <end position="177"/>
    </location>
</feature>
<dbReference type="OrthoDB" id="9810759at2"/>
<evidence type="ECO:0000313" key="11">
    <source>
        <dbReference type="EMBL" id="PTL59071.1"/>
    </source>
</evidence>
<comment type="subcellular location">
    <subcellularLocation>
        <location evidence="1">Cell membrane</location>
        <topology evidence="1">Multi-pass membrane protein</topology>
    </subcellularLocation>
</comment>
<evidence type="ECO:0000256" key="2">
    <source>
        <dbReference type="ARBA" id="ARBA00022448"/>
    </source>
</evidence>
<dbReference type="NCBIfam" id="NF003716">
    <property type="entry name" value="PRK05326.1-3"/>
    <property type="match status" value="1"/>
</dbReference>
<comment type="caution">
    <text evidence="11">The sequence shown here is derived from an EMBL/GenBank/DDBJ whole genome shotgun (WGS) entry which is preliminary data.</text>
</comment>
<accession>A0A2T4UIK9</accession>
<dbReference type="PANTHER" id="PTHR32507:SF7">
    <property type="entry name" value="K(+)_H(+) ANTIPORTER NHAP2"/>
    <property type="match status" value="1"/>
</dbReference>
<keyword evidence="5 9" id="KW-0812">Transmembrane</keyword>
<evidence type="ECO:0000256" key="5">
    <source>
        <dbReference type="ARBA" id="ARBA00022692"/>
    </source>
</evidence>
<reference evidence="11 12" key="1">
    <citation type="submission" date="2018-03" db="EMBL/GenBank/DDBJ databases">
        <title>Aquarubrobacter algicola gen. nov., sp. nov., a novel actinobacterium isolated from shallow eutrophic lake during the end of cyanobacterial harmful algal blooms.</title>
        <authorList>
            <person name="Chun S.J."/>
        </authorList>
    </citation>
    <scope>NUCLEOTIDE SEQUENCE [LARGE SCALE GENOMIC DNA]</scope>
    <source>
        <strain evidence="11 12">Seoho-28</strain>
    </source>
</reference>
<evidence type="ECO:0000313" key="12">
    <source>
        <dbReference type="Proteomes" id="UP000240739"/>
    </source>
</evidence>
<evidence type="ECO:0000259" key="10">
    <source>
        <dbReference type="PROSITE" id="PS51202"/>
    </source>
</evidence>
<dbReference type="NCBIfam" id="NF003715">
    <property type="entry name" value="PRK05326.1-2"/>
    <property type="match status" value="1"/>
</dbReference>
<evidence type="ECO:0000256" key="4">
    <source>
        <dbReference type="ARBA" id="ARBA00022475"/>
    </source>
</evidence>
<proteinExistence type="predicted"/>
<dbReference type="GO" id="GO:1902600">
    <property type="term" value="P:proton transmembrane transport"/>
    <property type="evidence" value="ECO:0007669"/>
    <property type="project" value="InterPro"/>
</dbReference>
<evidence type="ECO:0000256" key="3">
    <source>
        <dbReference type="ARBA" id="ARBA00022449"/>
    </source>
</evidence>
<dbReference type="Gene3D" id="1.20.1530.20">
    <property type="match status" value="1"/>
</dbReference>
<evidence type="ECO:0000256" key="8">
    <source>
        <dbReference type="ARBA" id="ARBA00023136"/>
    </source>
</evidence>
<evidence type="ECO:0000256" key="1">
    <source>
        <dbReference type="ARBA" id="ARBA00004651"/>
    </source>
</evidence>
<dbReference type="PANTHER" id="PTHR32507">
    <property type="entry name" value="NA(+)/H(+) ANTIPORTER 1"/>
    <property type="match status" value="1"/>
</dbReference>
<dbReference type="GO" id="GO:0008324">
    <property type="term" value="F:monoatomic cation transmembrane transporter activity"/>
    <property type="evidence" value="ECO:0007669"/>
    <property type="project" value="InterPro"/>
</dbReference>
<evidence type="ECO:0000256" key="9">
    <source>
        <dbReference type="SAM" id="Phobius"/>
    </source>
</evidence>
<keyword evidence="6 9" id="KW-1133">Transmembrane helix</keyword>
<dbReference type="EMBL" id="PYYB01000001">
    <property type="protein sequence ID" value="PTL59071.1"/>
    <property type="molecule type" value="Genomic_DNA"/>
</dbReference>
<dbReference type="Proteomes" id="UP000240739">
    <property type="component" value="Unassembled WGS sequence"/>
</dbReference>
<keyword evidence="7" id="KW-0406">Ion transport</keyword>
<feature type="transmembrane region" description="Helical" evidence="9">
    <location>
        <begin position="301"/>
        <end position="324"/>
    </location>
</feature>